<organism evidence="2 3">
    <name type="scientific">Sphenostylis stenocarpa</name>
    <dbReference type="NCBI Taxonomy" id="92480"/>
    <lineage>
        <taxon>Eukaryota</taxon>
        <taxon>Viridiplantae</taxon>
        <taxon>Streptophyta</taxon>
        <taxon>Embryophyta</taxon>
        <taxon>Tracheophyta</taxon>
        <taxon>Spermatophyta</taxon>
        <taxon>Magnoliopsida</taxon>
        <taxon>eudicotyledons</taxon>
        <taxon>Gunneridae</taxon>
        <taxon>Pentapetalae</taxon>
        <taxon>rosids</taxon>
        <taxon>fabids</taxon>
        <taxon>Fabales</taxon>
        <taxon>Fabaceae</taxon>
        <taxon>Papilionoideae</taxon>
        <taxon>50 kb inversion clade</taxon>
        <taxon>NPAAA clade</taxon>
        <taxon>indigoferoid/millettioid clade</taxon>
        <taxon>Phaseoleae</taxon>
        <taxon>Sphenostylis</taxon>
    </lineage>
</organism>
<keyword evidence="3" id="KW-1185">Reference proteome</keyword>
<accession>A0AA86SG80</accession>
<evidence type="ECO:0000313" key="3">
    <source>
        <dbReference type="Proteomes" id="UP001189624"/>
    </source>
</evidence>
<dbReference type="AlphaFoldDB" id="A0AA86SG80"/>
<gene>
    <name evidence="2" type="ORF">AYBTSS11_LOCUS17214</name>
</gene>
<sequence length="130" mass="14368">MENKGFKSPSSSTIKRFQSPYHQGFNKKKKRKENPSSLVDDKKGHDKEGRIKSPSGSYQKNLQKFPPPSGIRASQGRLAGKGVNPLVRLSFGCSFDAVADPRDDECSLVLSSRCFLATEADPLDDILVRL</sequence>
<protein>
    <submittedName>
        <fullName evidence="2">Uncharacterized protein</fullName>
    </submittedName>
</protein>
<feature type="region of interest" description="Disordered" evidence="1">
    <location>
        <begin position="1"/>
        <end position="77"/>
    </location>
</feature>
<name>A0AA86SG80_9FABA</name>
<evidence type="ECO:0000313" key="2">
    <source>
        <dbReference type="EMBL" id="CAJ1957461.1"/>
    </source>
</evidence>
<dbReference type="Proteomes" id="UP001189624">
    <property type="component" value="Chromosome 5"/>
</dbReference>
<dbReference type="EMBL" id="OY731402">
    <property type="protein sequence ID" value="CAJ1957461.1"/>
    <property type="molecule type" value="Genomic_DNA"/>
</dbReference>
<evidence type="ECO:0000256" key="1">
    <source>
        <dbReference type="SAM" id="MobiDB-lite"/>
    </source>
</evidence>
<proteinExistence type="predicted"/>
<feature type="compositionally biased region" description="Basic and acidic residues" evidence="1">
    <location>
        <begin position="39"/>
        <end position="51"/>
    </location>
</feature>
<reference evidence="2" key="1">
    <citation type="submission" date="2023-10" db="EMBL/GenBank/DDBJ databases">
        <authorList>
            <person name="Domelevo Entfellner J.-B."/>
        </authorList>
    </citation>
    <scope>NUCLEOTIDE SEQUENCE</scope>
</reference>
<dbReference type="Gramene" id="rna-AYBTSS11_LOCUS17214">
    <property type="protein sequence ID" value="CAJ1957461.1"/>
    <property type="gene ID" value="gene-AYBTSS11_LOCUS17214"/>
</dbReference>